<evidence type="ECO:0000256" key="3">
    <source>
        <dbReference type="ARBA" id="ARBA00022898"/>
    </source>
</evidence>
<dbReference type="InterPro" id="IPR015422">
    <property type="entry name" value="PyrdxlP-dep_Trfase_small"/>
</dbReference>
<organism evidence="7 8">
    <name type="scientific">Yanshouia hominis</name>
    <dbReference type="NCBI Taxonomy" id="2763673"/>
    <lineage>
        <taxon>Bacteria</taxon>
        <taxon>Bacillati</taxon>
        <taxon>Bacillota</taxon>
        <taxon>Clostridia</taxon>
        <taxon>Eubacteriales</taxon>
        <taxon>Oscillospiraceae</taxon>
        <taxon>Yanshouia</taxon>
    </lineage>
</organism>
<comment type="cofactor">
    <cofactor evidence="1">
        <name>pyridoxal 5'-phosphate</name>
        <dbReference type="ChEBI" id="CHEBI:597326"/>
    </cofactor>
</comment>
<dbReference type="EMBL" id="JACRTB010000012">
    <property type="protein sequence ID" value="MBC8576549.1"/>
    <property type="molecule type" value="Genomic_DNA"/>
</dbReference>
<evidence type="ECO:0000256" key="2">
    <source>
        <dbReference type="ARBA" id="ARBA00012224"/>
    </source>
</evidence>
<evidence type="ECO:0000313" key="8">
    <source>
        <dbReference type="Proteomes" id="UP000658131"/>
    </source>
</evidence>
<keyword evidence="8" id="KW-1185">Reference proteome</keyword>
<dbReference type="Proteomes" id="UP000658131">
    <property type="component" value="Unassembled WGS sequence"/>
</dbReference>
<dbReference type="InterPro" id="IPR027619">
    <property type="entry name" value="C-S_lyase_PatB-like"/>
</dbReference>
<dbReference type="SUPFAM" id="SSF53383">
    <property type="entry name" value="PLP-dependent transferases"/>
    <property type="match status" value="1"/>
</dbReference>
<dbReference type="GO" id="GO:0008483">
    <property type="term" value="F:transaminase activity"/>
    <property type="evidence" value="ECO:0007669"/>
    <property type="project" value="UniProtKB-KW"/>
</dbReference>
<dbReference type="Gene3D" id="3.90.1150.10">
    <property type="entry name" value="Aspartate Aminotransferase, domain 1"/>
    <property type="match status" value="1"/>
</dbReference>
<reference evidence="7 8" key="1">
    <citation type="submission" date="2020-08" db="EMBL/GenBank/DDBJ databases">
        <title>Genome public.</title>
        <authorList>
            <person name="Liu C."/>
            <person name="Sun Q."/>
        </authorList>
    </citation>
    <scope>NUCLEOTIDE SEQUENCE [LARGE SCALE GENOMIC DNA]</scope>
    <source>
        <strain evidence="7 8">BX1</strain>
    </source>
</reference>
<dbReference type="PANTHER" id="PTHR43525">
    <property type="entry name" value="PROTEIN MALY"/>
    <property type="match status" value="1"/>
</dbReference>
<keyword evidence="7" id="KW-0808">Transferase</keyword>
<dbReference type="NCBIfam" id="TIGR04350">
    <property type="entry name" value="C_S_lyase_PatB"/>
    <property type="match status" value="1"/>
</dbReference>
<comment type="caution">
    <text evidence="7">The sequence shown here is derived from an EMBL/GenBank/DDBJ whole genome shotgun (WGS) entry which is preliminary data.</text>
</comment>
<evidence type="ECO:0000256" key="4">
    <source>
        <dbReference type="ARBA" id="ARBA00023239"/>
    </source>
</evidence>
<dbReference type="RefSeq" id="WP_262400059.1">
    <property type="nucleotide sequence ID" value="NZ_JACRTB010000012.1"/>
</dbReference>
<dbReference type="CDD" id="cd00609">
    <property type="entry name" value="AAT_like"/>
    <property type="match status" value="1"/>
</dbReference>
<dbReference type="InterPro" id="IPR015421">
    <property type="entry name" value="PyrdxlP-dep_Trfase_major"/>
</dbReference>
<evidence type="ECO:0000313" key="7">
    <source>
        <dbReference type="EMBL" id="MBC8576549.1"/>
    </source>
</evidence>
<comment type="similarity">
    <text evidence="5">Belongs to the class-II pyridoxal-phosphate-dependent aminotransferase family. MalY/PatB cystathionine beta-lyase subfamily.</text>
</comment>
<proteinExistence type="inferred from homology"/>
<accession>A0ABR7NJH1</accession>
<dbReference type="InterPro" id="IPR015424">
    <property type="entry name" value="PyrdxlP-dep_Trfase"/>
</dbReference>
<gene>
    <name evidence="7" type="ORF">H8717_09050</name>
</gene>
<dbReference type="Gene3D" id="3.40.640.10">
    <property type="entry name" value="Type I PLP-dependent aspartate aminotransferase-like (Major domain)"/>
    <property type="match status" value="1"/>
</dbReference>
<keyword evidence="3" id="KW-0663">Pyridoxal phosphate</keyword>
<keyword evidence="4" id="KW-0456">Lyase</keyword>
<sequence length="388" mass="44410">MKKQHDFDEPIVRRGTDARKYAPSECPNDVVPMWIADSDFASPRELVDALLERVKQGHYGYPFNDIEFCNAVSKWQTERFDWDCTPEMVEFAPGAVLPLVYGMRAFSSPGDKVVLQTPAYHPLFQLIENNGRRIARNPLVLKDGRYEIDFEDLEKKLSDPRAKVMILCNPQNPTGRVFTRDELQKIGDLCLKHHVFVLSDEIHSDIVYSGHKHIPFAAVDPGFRDICCISINPSKTFNTAGLRTAAFICPNQHNKAVILEERLNNKAFGRPIFGQLAMKVLYNECAYYADQFVEYVEENVKTFHEGLKNIKGMHLIYPEGTYLLWVDCREWGMTHEELMRFFKETVKVLPNDGSTFGYEGEGFARFNVACPRSTVLEAVKRIQKAVNA</sequence>
<dbReference type="Pfam" id="PF00155">
    <property type="entry name" value="Aminotran_1_2"/>
    <property type="match status" value="1"/>
</dbReference>
<dbReference type="InterPro" id="IPR004839">
    <property type="entry name" value="Aminotransferase_I/II_large"/>
</dbReference>
<dbReference type="EC" id="4.4.1.13" evidence="2"/>
<evidence type="ECO:0000259" key="6">
    <source>
        <dbReference type="Pfam" id="PF00155"/>
    </source>
</evidence>
<keyword evidence="7" id="KW-0032">Aminotransferase</keyword>
<feature type="domain" description="Aminotransferase class I/classII large" evidence="6">
    <location>
        <begin position="58"/>
        <end position="382"/>
    </location>
</feature>
<name>A0ABR7NJH1_9FIRM</name>
<protein>
    <recommendedName>
        <fullName evidence="2">cysteine-S-conjugate beta-lyase</fullName>
        <ecNumber evidence="2">4.4.1.13</ecNumber>
    </recommendedName>
</protein>
<dbReference type="PANTHER" id="PTHR43525:SF1">
    <property type="entry name" value="PROTEIN MALY"/>
    <property type="match status" value="1"/>
</dbReference>
<evidence type="ECO:0000256" key="5">
    <source>
        <dbReference type="ARBA" id="ARBA00037974"/>
    </source>
</evidence>
<dbReference type="InterPro" id="IPR051798">
    <property type="entry name" value="Class-II_PLP-Dep_Aminotrans"/>
</dbReference>
<evidence type="ECO:0000256" key="1">
    <source>
        <dbReference type="ARBA" id="ARBA00001933"/>
    </source>
</evidence>